<feature type="compositionally biased region" description="Polar residues" evidence="1">
    <location>
        <begin position="21"/>
        <end position="31"/>
    </location>
</feature>
<evidence type="ECO:0000256" key="2">
    <source>
        <dbReference type="SAM" id="Phobius"/>
    </source>
</evidence>
<feature type="transmembrane region" description="Helical" evidence="2">
    <location>
        <begin position="137"/>
        <end position="162"/>
    </location>
</feature>
<organism evidence="3">
    <name type="scientific">Fagus sylvatica</name>
    <name type="common">Beechnut</name>
    <dbReference type="NCBI Taxonomy" id="28930"/>
    <lineage>
        <taxon>Eukaryota</taxon>
        <taxon>Viridiplantae</taxon>
        <taxon>Streptophyta</taxon>
        <taxon>Embryophyta</taxon>
        <taxon>Tracheophyta</taxon>
        <taxon>Spermatophyta</taxon>
        <taxon>Magnoliopsida</taxon>
        <taxon>eudicotyledons</taxon>
        <taxon>Gunneridae</taxon>
        <taxon>Pentapetalae</taxon>
        <taxon>rosids</taxon>
        <taxon>fabids</taxon>
        <taxon>Fagales</taxon>
        <taxon>Fagaceae</taxon>
        <taxon>Fagus</taxon>
    </lineage>
</organism>
<feature type="region of interest" description="Disordered" evidence="1">
    <location>
        <begin position="1"/>
        <end position="31"/>
    </location>
</feature>
<dbReference type="EMBL" id="OIVN01004013">
    <property type="protein sequence ID" value="SPD14985.1"/>
    <property type="molecule type" value="Genomic_DNA"/>
</dbReference>
<keyword evidence="2" id="KW-1133">Transmembrane helix</keyword>
<protein>
    <submittedName>
        <fullName evidence="3">Uncharacterized protein</fullName>
    </submittedName>
</protein>
<reference evidence="3" key="1">
    <citation type="submission" date="2018-02" db="EMBL/GenBank/DDBJ databases">
        <authorList>
            <person name="Cohen D.B."/>
            <person name="Kent A.D."/>
        </authorList>
    </citation>
    <scope>NUCLEOTIDE SEQUENCE</scope>
</reference>
<accession>A0A2N9HSM2</accession>
<dbReference type="AlphaFoldDB" id="A0A2N9HSM2"/>
<gene>
    <name evidence="3" type="ORF">FSB_LOCUS42867</name>
</gene>
<evidence type="ECO:0000256" key="1">
    <source>
        <dbReference type="SAM" id="MobiDB-lite"/>
    </source>
</evidence>
<keyword evidence="2" id="KW-0472">Membrane</keyword>
<evidence type="ECO:0000313" key="3">
    <source>
        <dbReference type="EMBL" id="SPD14985.1"/>
    </source>
</evidence>
<name>A0A2N9HSM2_FAGSY</name>
<keyword evidence="2" id="KW-0812">Transmembrane</keyword>
<sequence>MSPPVLDIPPRVSAGPRYPTHASTDPSPHIKPTTSSIFDIPTLHPPLLLLIKAIYFLNYQISTTMDKFLSLQVRVYLGPSHTGACAAFRKEHTRQSSTNLADKRKRGENGDISDYWLEETLVIVDCGRQFLAMRGRVFLWVIDYGLLVVDYGLWVAVLGYAWRSFAVGG</sequence>
<proteinExistence type="predicted"/>